<feature type="region of interest" description="Disordered" evidence="7">
    <location>
        <begin position="542"/>
        <end position="564"/>
    </location>
</feature>
<evidence type="ECO:0000256" key="1">
    <source>
        <dbReference type="ARBA" id="ARBA00004651"/>
    </source>
</evidence>
<gene>
    <name evidence="11" type="ORF">Pan189_29070</name>
</gene>
<protein>
    <submittedName>
        <fullName evidence="11">ABC-type uncharacterized transport system</fullName>
    </submittedName>
</protein>
<feature type="transmembrane region" description="Helical" evidence="8">
    <location>
        <begin position="6"/>
        <end position="26"/>
    </location>
</feature>
<keyword evidence="6" id="KW-0175">Coiled coil</keyword>
<evidence type="ECO:0000256" key="6">
    <source>
        <dbReference type="SAM" id="Coils"/>
    </source>
</evidence>
<sequence length="908" mass="101567">MQSAIGLLVFLAALLPFAVALWRFVSSPTLRAVYRRNVASYFSGVIGYLFIVVFVVAASLLAFSQRFFTDNLANLDQLSEVFPILLLFLVPAITMAAWADERKLGTEELLFTLPASDFDILIGKYLSVLSVYTAVLAFSVTDLLFLEWIGNPDWGALGTTYLGYWFAGAGLLGAGMLMSAITGSTTVAFVLGAVVCAIPVFIAAAPRSFFGLFELPQEALTALSVSENLRDFTLGVIPADGMFYFASLCVFTLYLNYIVIRRRHWAADVSALMGVQYTLRAVSLATILVALNVLANYGTMRADLTGERLYTLTDATRSLLDEIDPNQPVQIQAFVSEEVPREFVPVRKRLLGLLRQYDQLGGQKVDVRFVSVEPFSAEVEEAEQLGIEPQRVVSERDGRQTEEDIYLGVFFTSPYDEETISRVGPGSKLEYELTRTLGTVANKERLTVGVLETDAGVIGGQNEWQIVEELKLQYNVEAVSPDAEIDEEKYDVLMAVMPSSLTQPQMDNFVTYVKSGKPVLVFDDPFPMTLNGGGFVTVAPRLSKPTPGGPFNRQQQPPEPKADDGTLATLMRTLKLSWTHDSILWDRYNPHPEFGTRIPLEYVFVKNRRENPAALSDDSPATTGLEEVLVAYPGEVQNTKGAEHQFTPLLVSGANSGLLQWEDLFESSFNPFTFQPAQRLKQDVTYVMDGDVHAIAAHIQPAEGEEGPNVIFVADADCVADWFFQMRLQESAFEFDNVSFVLNAVDILAGQDEFVAVRSRRAKQRTLTKVEDRTATFYDDLQQNKERVESELDEQLEERRETFAKRKELVEQDDDLDPRQKQQQLALLASEEQLKMEVFEENARRDAKRENEKLQAKTLRDIRKTEELFWLVAILAPPLPAVLLGLIVSIVRVTSERQTVDPDRLRRD</sequence>
<dbReference type="InterPro" id="IPR051449">
    <property type="entry name" value="ABC-2_transporter_component"/>
</dbReference>
<feature type="transmembrane region" description="Helical" evidence="8">
    <location>
        <begin position="81"/>
        <end position="99"/>
    </location>
</feature>
<dbReference type="RefSeq" id="WP_145364615.1">
    <property type="nucleotide sequence ID" value="NZ_CP036268.1"/>
</dbReference>
<evidence type="ECO:0000256" key="8">
    <source>
        <dbReference type="SAM" id="Phobius"/>
    </source>
</evidence>
<dbReference type="PANTHER" id="PTHR30294:SF29">
    <property type="entry name" value="MULTIDRUG ABC TRANSPORTER PERMEASE YBHS-RELATED"/>
    <property type="match status" value="1"/>
</dbReference>
<feature type="transmembrane region" description="Helical" evidence="8">
    <location>
        <begin position="187"/>
        <end position="205"/>
    </location>
</feature>
<evidence type="ECO:0000256" key="4">
    <source>
        <dbReference type="ARBA" id="ARBA00022989"/>
    </source>
</evidence>
<accession>A0A517R3U6</accession>
<evidence type="ECO:0000259" key="9">
    <source>
        <dbReference type="Pfam" id="PF09822"/>
    </source>
</evidence>
<dbReference type="Pfam" id="PF23357">
    <property type="entry name" value="DUF7088"/>
    <property type="match status" value="1"/>
</dbReference>
<dbReference type="Pfam" id="PF09822">
    <property type="entry name" value="ABC_transp_aux"/>
    <property type="match status" value="1"/>
</dbReference>
<evidence type="ECO:0000256" key="2">
    <source>
        <dbReference type="ARBA" id="ARBA00022475"/>
    </source>
</evidence>
<dbReference type="OrthoDB" id="9794512at2"/>
<feature type="transmembrane region" description="Helical" evidence="8">
    <location>
        <begin position="868"/>
        <end position="891"/>
    </location>
</feature>
<feature type="transmembrane region" description="Helical" evidence="8">
    <location>
        <begin position="161"/>
        <end position="180"/>
    </location>
</feature>
<feature type="coiled-coil region" evidence="6">
    <location>
        <begin position="778"/>
        <end position="812"/>
    </location>
</feature>
<feature type="domain" description="DUF7088" evidence="10">
    <location>
        <begin position="307"/>
        <end position="411"/>
    </location>
</feature>
<dbReference type="InterPro" id="IPR019196">
    <property type="entry name" value="ABC_transp_unknown"/>
</dbReference>
<feature type="transmembrane region" description="Helical" evidence="8">
    <location>
        <begin position="242"/>
        <end position="260"/>
    </location>
</feature>
<keyword evidence="12" id="KW-1185">Reference proteome</keyword>
<evidence type="ECO:0000259" key="10">
    <source>
        <dbReference type="Pfam" id="PF23357"/>
    </source>
</evidence>
<feature type="transmembrane region" description="Helical" evidence="8">
    <location>
        <begin position="38"/>
        <end position="61"/>
    </location>
</feature>
<dbReference type="EMBL" id="CP036268">
    <property type="protein sequence ID" value="QDT38513.1"/>
    <property type="molecule type" value="Genomic_DNA"/>
</dbReference>
<evidence type="ECO:0000256" key="5">
    <source>
        <dbReference type="ARBA" id="ARBA00023136"/>
    </source>
</evidence>
<dbReference type="Proteomes" id="UP000317318">
    <property type="component" value="Chromosome"/>
</dbReference>
<evidence type="ECO:0000313" key="12">
    <source>
        <dbReference type="Proteomes" id="UP000317318"/>
    </source>
</evidence>
<dbReference type="InterPro" id="IPR055396">
    <property type="entry name" value="DUF7088"/>
</dbReference>
<proteinExistence type="predicted"/>
<reference evidence="11 12" key="1">
    <citation type="submission" date="2019-02" db="EMBL/GenBank/DDBJ databases">
        <title>Deep-cultivation of Planctomycetes and their phenomic and genomic characterization uncovers novel biology.</title>
        <authorList>
            <person name="Wiegand S."/>
            <person name="Jogler M."/>
            <person name="Boedeker C."/>
            <person name="Pinto D."/>
            <person name="Vollmers J."/>
            <person name="Rivas-Marin E."/>
            <person name="Kohn T."/>
            <person name="Peeters S.H."/>
            <person name="Heuer A."/>
            <person name="Rast P."/>
            <person name="Oberbeckmann S."/>
            <person name="Bunk B."/>
            <person name="Jeske O."/>
            <person name="Meyerdierks A."/>
            <person name="Storesund J.E."/>
            <person name="Kallscheuer N."/>
            <person name="Luecker S."/>
            <person name="Lage O.M."/>
            <person name="Pohl T."/>
            <person name="Merkel B.J."/>
            <person name="Hornburger P."/>
            <person name="Mueller R.-W."/>
            <person name="Bruemmer F."/>
            <person name="Labrenz M."/>
            <person name="Spormann A.M."/>
            <person name="Op den Camp H."/>
            <person name="Overmann J."/>
            <person name="Amann R."/>
            <person name="Jetten M.S.M."/>
            <person name="Mascher T."/>
            <person name="Medema M.H."/>
            <person name="Devos D.P."/>
            <person name="Kaster A.-K."/>
            <person name="Ovreas L."/>
            <person name="Rohde M."/>
            <person name="Galperin M.Y."/>
            <person name="Jogler C."/>
        </authorList>
    </citation>
    <scope>NUCLEOTIDE SEQUENCE [LARGE SCALE GENOMIC DNA]</scope>
    <source>
        <strain evidence="11 12">Pan189</strain>
    </source>
</reference>
<evidence type="ECO:0000313" key="11">
    <source>
        <dbReference type="EMBL" id="QDT38513.1"/>
    </source>
</evidence>
<keyword evidence="5 8" id="KW-0472">Membrane</keyword>
<dbReference type="KEGG" id="svp:Pan189_29070"/>
<name>A0A517R3U6_9PLAN</name>
<dbReference type="GO" id="GO:0005886">
    <property type="term" value="C:plasma membrane"/>
    <property type="evidence" value="ECO:0007669"/>
    <property type="project" value="UniProtKB-SubCell"/>
</dbReference>
<evidence type="ECO:0000256" key="3">
    <source>
        <dbReference type="ARBA" id="ARBA00022692"/>
    </source>
</evidence>
<feature type="transmembrane region" description="Helical" evidence="8">
    <location>
        <begin position="281"/>
        <end position="300"/>
    </location>
</feature>
<comment type="subcellular location">
    <subcellularLocation>
        <location evidence="1">Cell membrane</location>
        <topology evidence="1">Multi-pass membrane protein</topology>
    </subcellularLocation>
</comment>
<dbReference type="AlphaFoldDB" id="A0A517R3U6"/>
<feature type="domain" description="ABC-type uncharacterised transport system" evidence="9">
    <location>
        <begin position="447"/>
        <end position="744"/>
    </location>
</feature>
<evidence type="ECO:0000256" key="7">
    <source>
        <dbReference type="SAM" id="MobiDB-lite"/>
    </source>
</evidence>
<dbReference type="PANTHER" id="PTHR30294">
    <property type="entry name" value="MEMBRANE COMPONENT OF ABC TRANSPORTER YHHJ-RELATED"/>
    <property type="match status" value="1"/>
</dbReference>
<keyword evidence="3 8" id="KW-0812">Transmembrane</keyword>
<feature type="transmembrane region" description="Helical" evidence="8">
    <location>
        <begin position="120"/>
        <end position="141"/>
    </location>
</feature>
<keyword evidence="2" id="KW-1003">Cell membrane</keyword>
<keyword evidence="4 8" id="KW-1133">Transmembrane helix</keyword>
<organism evidence="11 12">
    <name type="scientific">Stratiformator vulcanicus</name>
    <dbReference type="NCBI Taxonomy" id="2527980"/>
    <lineage>
        <taxon>Bacteria</taxon>
        <taxon>Pseudomonadati</taxon>
        <taxon>Planctomycetota</taxon>
        <taxon>Planctomycetia</taxon>
        <taxon>Planctomycetales</taxon>
        <taxon>Planctomycetaceae</taxon>
        <taxon>Stratiformator</taxon>
    </lineage>
</organism>